<keyword evidence="2" id="KW-0378">Hydrolase</keyword>
<dbReference type="Pfam" id="PF02682">
    <property type="entry name" value="CT_C_D"/>
    <property type="match status" value="1"/>
</dbReference>
<evidence type="ECO:0000256" key="2">
    <source>
        <dbReference type="ARBA" id="ARBA00022801"/>
    </source>
</evidence>
<sequence length="234" mass="26028">MTLPFQIETLSENALMLRWPPRQDPDTQRQIHAIIGVLDALPGLRDAVPTYHCLGLWFDPNGPQPEIENLKQFLHQHRKKWRSAPPVTGRHRTLPVCYELGEDLDTVAQLSQLSVEAVIARHCAPTYSVCFLGFTPGFAYLSGLPEALQLPRRASPRATIPAGSVAIGGSQTGIYPSPSPGGWHLIGRTPQPLLDLNQESVTWLLPGDTLTFEPISTEQYQQLCQQNEAHPCWK</sequence>
<dbReference type="InterPro" id="IPR003833">
    <property type="entry name" value="CT_C_D"/>
</dbReference>
<dbReference type="PANTHER" id="PTHR34698">
    <property type="entry name" value="5-OXOPROLINASE SUBUNIT B"/>
    <property type="match status" value="1"/>
</dbReference>
<dbReference type="Gene3D" id="3.30.1360.40">
    <property type="match status" value="1"/>
</dbReference>
<comment type="caution">
    <text evidence="5">The sequence shown here is derived from an EMBL/GenBank/DDBJ whole genome shotgun (WGS) entry which is preliminary data.</text>
</comment>
<dbReference type="Gene3D" id="2.40.100.10">
    <property type="entry name" value="Cyclophilin-like"/>
    <property type="match status" value="1"/>
</dbReference>
<dbReference type="PANTHER" id="PTHR34698:SF2">
    <property type="entry name" value="5-OXOPROLINASE SUBUNIT B"/>
    <property type="match status" value="1"/>
</dbReference>
<dbReference type="InterPro" id="IPR029000">
    <property type="entry name" value="Cyclophilin-like_dom_sf"/>
</dbReference>
<dbReference type="SMART" id="SM00796">
    <property type="entry name" value="AHS1"/>
    <property type="match status" value="1"/>
</dbReference>
<protein>
    <submittedName>
        <fullName evidence="5">5-oxoprolinase subunit PxpB</fullName>
    </submittedName>
</protein>
<dbReference type="SUPFAM" id="SSF160467">
    <property type="entry name" value="PH0987 N-terminal domain-like"/>
    <property type="match status" value="1"/>
</dbReference>
<dbReference type="NCBIfam" id="TIGR00370">
    <property type="entry name" value="5-oxoprolinase subunit PxpB"/>
    <property type="match status" value="1"/>
</dbReference>
<keyword evidence="1" id="KW-0547">Nucleotide-binding</keyword>
<name>A0ABP9RYW2_9GAMM</name>
<evidence type="ECO:0000313" key="6">
    <source>
        <dbReference type="Proteomes" id="UP001501600"/>
    </source>
</evidence>
<dbReference type="InterPro" id="IPR010016">
    <property type="entry name" value="PxpB"/>
</dbReference>
<reference evidence="6" key="1">
    <citation type="journal article" date="2019" name="Int. J. Syst. Evol. Microbiol.">
        <title>The Global Catalogue of Microorganisms (GCM) 10K type strain sequencing project: providing services to taxonomists for standard genome sequencing and annotation.</title>
        <authorList>
            <consortium name="The Broad Institute Genomics Platform"/>
            <consortium name="The Broad Institute Genome Sequencing Center for Infectious Disease"/>
            <person name="Wu L."/>
            <person name="Ma J."/>
        </authorList>
    </citation>
    <scope>NUCLEOTIDE SEQUENCE [LARGE SCALE GENOMIC DNA]</scope>
    <source>
        <strain evidence="6">JCM 18720</strain>
    </source>
</reference>
<evidence type="ECO:0000313" key="5">
    <source>
        <dbReference type="EMBL" id="GAA5189189.1"/>
    </source>
</evidence>
<organism evidence="5 6">
    <name type="scientific">Ferrimonas gelatinilytica</name>
    <dbReference type="NCBI Taxonomy" id="1255257"/>
    <lineage>
        <taxon>Bacteria</taxon>
        <taxon>Pseudomonadati</taxon>
        <taxon>Pseudomonadota</taxon>
        <taxon>Gammaproteobacteria</taxon>
        <taxon>Alteromonadales</taxon>
        <taxon>Ferrimonadaceae</taxon>
        <taxon>Ferrimonas</taxon>
    </lineage>
</organism>
<evidence type="ECO:0000259" key="4">
    <source>
        <dbReference type="SMART" id="SM00796"/>
    </source>
</evidence>
<dbReference type="SUPFAM" id="SSF50891">
    <property type="entry name" value="Cyclophilin-like"/>
    <property type="match status" value="1"/>
</dbReference>
<gene>
    <name evidence="5" type="primary">pxpB</name>
    <name evidence="5" type="ORF">GCM10025772_10970</name>
</gene>
<dbReference type="RefSeq" id="WP_345316041.1">
    <property type="nucleotide sequence ID" value="NZ_BAABLF010000006.1"/>
</dbReference>
<evidence type="ECO:0000256" key="1">
    <source>
        <dbReference type="ARBA" id="ARBA00022741"/>
    </source>
</evidence>
<proteinExistence type="predicted"/>
<accession>A0ABP9RYW2</accession>
<dbReference type="EMBL" id="BAABLF010000006">
    <property type="protein sequence ID" value="GAA5189189.1"/>
    <property type="molecule type" value="Genomic_DNA"/>
</dbReference>
<keyword evidence="3" id="KW-0067">ATP-binding</keyword>
<evidence type="ECO:0000256" key="3">
    <source>
        <dbReference type="ARBA" id="ARBA00022840"/>
    </source>
</evidence>
<dbReference type="Proteomes" id="UP001501600">
    <property type="component" value="Unassembled WGS sequence"/>
</dbReference>
<keyword evidence="6" id="KW-1185">Reference proteome</keyword>
<feature type="domain" description="Carboxyltransferase" evidence="4">
    <location>
        <begin position="5"/>
        <end position="205"/>
    </location>
</feature>